<keyword evidence="1 6" id="KW-0645">Protease</keyword>
<name>A0A0S4QZ78_9ACTN</name>
<dbReference type="InterPro" id="IPR001915">
    <property type="entry name" value="Peptidase_M48"/>
</dbReference>
<proteinExistence type="inferred from homology"/>
<sequence length="433" mass="44353">MTTAALLALFACALAWPAPRLLAAARWPHRCPRAAIVLWQAIGLAGGVSALLAAAAFTVAPLSQGIPAAMADHAANLLAGDPLVGLGRMNLIGLAIAAALAARLFGVLAVSTAATLRERHRHRHLVDLAGHRHRDHLHDHAHGPVHGRSAGHGQPAESGTPADVPNAGDANPAGDPAGPVGDPAGPVGAPAGPEGRAAGPMGLAGGRAELPGEGCSLCLHRERSAARLRILDHPVAVAYCVPGGRHARVVVSEGLLRTLTPEELDAVLAHEEAHVAGRHDLVIQPFMAWERTFPFLRPAREATAAVSLLVEMLADDAAAQRTSGRTLARALARLGVTRAAVPAGTLGVTGMPPGTAPESLAVLGVGGAGRLVATMTTFLGESPGAQRRSPVHTPVVTRISRLLDPPTVPIWLPGAAYLTAVAVFLAPVLLLLL</sequence>
<keyword evidence="11" id="KW-1185">Reference proteome</keyword>
<dbReference type="Pfam" id="PF01435">
    <property type="entry name" value="Peptidase_M48"/>
    <property type="match status" value="1"/>
</dbReference>
<evidence type="ECO:0000313" key="11">
    <source>
        <dbReference type="Proteomes" id="UP000198802"/>
    </source>
</evidence>
<dbReference type="GO" id="GO:0006508">
    <property type="term" value="P:proteolysis"/>
    <property type="evidence" value="ECO:0007669"/>
    <property type="project" value="UniProtKB-KW"/>
</dbReference>
<dbReference type="CDD" id="cd07326">
    <property type="entry name" value="M56_BlaR1_MecR1_like"/>
    <property type="match status" value="1"/>
</dbReference>
<feature type="region of interest" description="Disordered" evidence="7">
    <location>
        <begin position="136"/>
        <end position="205"/>
    </location>
</feature>
<organism evidence="10 11">
    <name type="scientific">Parafrankia irregularis</name>
    <dbReference type="NCBI Taxonomy" id="795642"/>
    <lineage>
        <taxon>Bacteria</taxon>
        <taxon>Bacillati</taxon>
        <taxon>Actinomycetota</taxon>
        <taxon>Actinomycetes</taxon>
        <taxon>Frankiales</taxon>
        <taxon>Frankiaceae</taxon>
        <taxon>Parafrankia</taxon>
    </lineage>
</organism>
<evidence type="ECO:0000259" key="9">
    <source>
        <dbReference type="Pfam" id="PF01435"/>
    </source>
</evidence>
<evidence type="ECO:0000256" key="3">
    <source>
        <dbReference type="ARBA" id="ARBA00022801"/>
    </source>
</evidence>
<reference evidence="11" key="1">
    <citation type="submission" date="2015-11" db="EMBL/GenBank/DDBJ databases">
        <authorList>
            <person name="Varghese N."/>
        </authorList>
    </citation>
    <scope>NUCLEOTIDE SEQUENCE [LARGE SCALE GENOMIC DNA]</scope>
    <source>
        <strain evidence="11">DSM 45899</strain>
    </source>
</reference>
<keyword evidence="4 6" id="KW-0862">Zinc</keyword>
<evidence type="ECO:0000313" key="10">
    <source>
        <dbReference type="EMBL" id="CUU60479.1"/>
    </source>
</evidence>
<dbReference type="GO" id="GO:0004222">
    <property type="term" value="F:metalloendopeptidase activity"/>
    <property type="evidence" value="ECO:0007669"/>
    <property type="project" value="InterPro"/>
</dbReference>
<evidence type="ECO:0000256" key="8">
    <source>
        <dbReference type="SAM" id="Phobius"/>
    </source>
</evidence>
<comment type="similarity">
    <text evidence="6">Belongs to the peptidase M48 family.</text>
</comment>
<feature type="transmembrane region" description="Helical" evidence="8">
    <location>
        <begin position="91"/>
        <end position="114"/>
    </location>
</feature>
<dbReference type="Proteomes" id="UP000198802">
    <property type="component" value="Unassembled WGS sequence"/>
</dbReference>
<keyword evidence="8" id="KW-1133">Transmembrane helix</keyword>
<dbReference type="Gene3D" id="3.30.2010.10">
    <property type="entry name" value="Metalloproteases ('zincins'), catalytic domain"/>
    <property type="match status" value="1"/>
</dbReference>
<dbReference type="GO" id="GO:0046872">
    <property type="term" value="F:metal ion binding"/>
    <property type="evidence" value="ECO:0007669"/>
    <property type="project" value="UniProtKB-KW"/>
</dbReference>
<feature type="compositionally biased region" description="Low complexity" evidence="7">
    <location>
        <begin position="165"/>
        <end position="200"/>
    </location>
</feature>
<evidence type="ECO:0000256" key="6">
    <source>
        <dbReference type="RuleBase" id="RU003983"/>
    </source>
</evidence>
<evidence type="ECO:0000256" key="1">
    <source>
        <dbReference type="ARBA" id="ARBA00022670"/>
    </source>
</evidence>
<keyword evidence="8" id="KW-0472">Membrane</keyword>
<feature type="domain" description="Peptidase M48" evidence="9">
    <location>
        <begin position="231"/>
        <end position="282"/>
    </location>
</feature>
<keyword evidence="2" id="KW-0479">Metal-binding</keyword>
<evidence type="ECO:0000256" key="2">
    <source>
        <dbReference type="ARBA" id="ARBA00022723"/>
    </source>
</evidence>
<keyword evidence="3 6" id="KW-0378">Hydrolase</keyword>
<feature type="transmembrane region" description="Helical" evidence="8">
    <location>
        <begin position="410"/>
        <end position="432"/>
    </location>
</feature>
<evidence type="ECO:0000256" key="5">
    <source>
        <dbReference type="ARBA" id="ARBA00023049"/>
    </source>
</evidence>
<dbReference type="InterPro" id="IPR052173">
    <property type="entry name" value="Beta-lactam_resp_regulator"/>
</dbReference>
<keyword evidence="5 6" id="KW-0482">Metalloprotease</keyword>
<protein>
    <submittedName>
        <fullName evidence="10">Peptidase family M48</fullName>
    </submittedName>
</protein>
<gene>
    <name evidence="10" type="ORF">Ga0074812_14057</name>
</gene>
<dbReference type="PANTHER" id="PTHR34978:SF3">
    <property type="entry name" value="SLR0241 PROTEIN"/>
    <property type="match status" value="1"/>
</dbReference>
<dbReference type="EMBL" id="FAOZ01000040">
    <property type="protein sequence ID" value="CUU60479.1"/>
    <property type="molecule type" value="Genomic_DNA"/>
</dbReference>
<comment type="cofactor">
    <cofactor evidence="6">
        <name>Zn(2+)</name>
        <dbReference type="ChEBI" id="CHEBI:29105"/>
    </cofactor>
    <text evidence="6">Binds 1 zinc ion per subunit.</text>
</comment>
<evidence type="ECO:0000256" key="4">
    <source>
        <dbReference type="ARBA" id="ARBA00022833"/>
    </source>
</evidence>
<feature type="transmembrane region" description="Helical" evidence="8">
    <location>
        <begin position="34"/>
        <end position="60"/>
    </location>
</feature>
<accession>A0A0S4QZ78</accession>
<evidence type="ECO:0000256" key="7">
    <source>
        <dbReference type="SAM" id="MobiDB-lite"/>
    </source>
</evidence>
<dbReference type="RefSeq" id="WP_091285435.1">
    <property type="nucleotide sequence ID" value="NZ_FAOZ01000040.1"/>
</dbReference>
<keyword evidence="8" id="KW-0812">Transmembrane</keyword>
<dbReference type="AlphaFoldDB" id="A0A0S4QZ78"/>
<dbReference type="PANTHER" id="PTHR34978">
    <property type="entry name" value="POSSIBLE SENSOR-TRANSDUCER PROTEIN BLAR"/>
    <property type="match status" value="1"/>
</dbReference>